<dbReference type="HAMAP" id="MF_00001">
    <property type="entry name" value="Asp_carb_tr"/>
    <property type="match status" value="1"/>
</dbReference>
<feature type="binding site" evidence="7">
    <location>
        <position position="140"/>
    </location>
    <ligand>
        <name>carbamoyl phosphate</name>
        <dbReference type="ChEBI" id="CHEBI:58228"/>
    </ligand>
</feature>
<dbReference type="Pfam" id="PF00185">
    <property type="entry name" value="OTCace"/>
    <property type="match status" value="1"/>
</dbReference>
<evidence type="ECO:0000256" key="2">
    <source>
        <dbReference type="ARBA" id="ARBA00008896"/>
    </source>
</evidence>
<organism evidence="10 11">
    <name type="scientific">Limosilactobacillus equigenerosi DSM 18793 = JCM 14505</name>
    <dbReference type="NCBI Taxonomy" id="1423742"/>
    <lineage>
        <taxon>Bacteria</taxon>
        <taxon>Bacillati</taxon>
        <taxon>Bacillota</taxon>
        <taxon>Bacilli</taxon>
        <taxon>Lactobacillales</taxon>
        <taxon>Lactobacillaceae</taxon>
        <taxon>Limosilactobacillus</taxon>
    </lineage>
</organism>
<dbReference type="PANTHER" id="PTHR45753">
    <property type="entry name" value="ORNITHINE CARBAMOYLTRANSFERASE, MITOCHONDRIAL"/>
    <property type="match status" value="1"/>
</dbReference>
<feature type="binding site" evidence="7">
    <location>
        <position position="107"/>
    </location>
    <ligand>
        <name>carbamoyl phosphate</name>
        <dbReference type="ChEBI" id="CHEBI:58228"/>
    </ligand>
</feature>
<dbReference type="PRINTS" id="PR00101">
    <property type="entry name" value="ATCASE"/>
</dbReference>
<dbReference type="Pfam" id="PF02729">
    <property type="entry name" value="OTCace_N"/>
    <property type="match status" value="1"/>
</dbReference>
<keyword evidence="4 7" id="KW-0665">Pyrimidine biosynthesis</keyword>
<gene>
    <name evidence="7" type="primary">pyrB</name>
    <name evidence="10" type="ORF">FC21_GL001462</name>
</gene>
<comment type="pathway">
    <text evidence="1 7">Pyrimidine metabolism; UMP biosynthesis via de novo pathway; (S)-dihydroorotate from bicarbonate: step 2/3.</text>
</comment>
<evidence type="ECO:0000256" key="3">
    <source>
        <dbReference type="ARBA" id="ARBA00022679"/>
    </source>
</evidence>
<dbReference type="InterPro" id="IPR006132">
    <property type="entry name" value="Asp/Orn_carbamoyltranf_P-bd"/>
</dbReference>
<dbReference type="OrthoDB" id="9774690at2"/>
<feature type="binding site" evidence="7">
    <location>
        <position position="57"/>
    </location>
    <ligand>
        <name>carbamoyl phosphate</name>
        <dbReference type="ChEBI" id="CHEBI:58228"/>
    </ligand>
</feature>
<dbReference type="FunFam" id="3.40.50.1370:FF:000011">
    <property type="entry name" value="Aspartate carbamoyltransferase"/>
    <property type="match status" value="1"/>
</dbReference>
<feature type="binding site" evidence="7">
    <location>
        <position position="226"/>
    </location>
    <ligand>
        <name>L-aspartate</name>
        <dbReference type="ChEBI" id="CHEBI:29991"/>
    </ligand>
</feature>
<dbReference type="NCBIfam" id="TIGR00670">
    <property type="entry name" value="asp_carb_tr"/>
    <property type="match status" value="1"/>
</dbReference>
<dbReference type="UniPathway" id="UPA00070">
    <property type="reaction ID" value="UER00116"/>
</dbReference>
<evidence type="ECO:0000256" key="7">
    <source>
        <dbReference type="HAMAP-Rule" id="MF_00001"/>
    </source>
</evidence>
<comment type="caution">
    <text evidence="10">The sequence shown here is derived from an EMBL/GenBank/DDBJ whole genome shotgun (WGS) entry which is preliminary data.</text>
</comment>
<reference evidence="10 11" key="1">
    <citation type="journal article" date="2015" name="Genome Announc.">
        <title>Expanding the biotechnology potential of lactobacilli through comparative genomics of 213 strains and associated genera.</title>
        <authorList>
            <person name="Sun Z."/>
            <person name="Harris H.M."/>
            <person name="McCann A."/>
            <person name="Guo C."/>
            <person name="Argimon S."/>
            <person name="Zhang W."/>
            <person name="Yang X."/>
            <person name="Jeffery I.B."/>
            <person name="Cooney J.C."/>
            <person name="Kagawa T.F."/>
            <person name="Liu W."/>
            <person name="Song Y."/>
            <person name="Salvetti E."/>
            <person name="Wrobel A."/>
            <person name="Rasinkangas P."/>
            <person name="Parkhill J."/>
            <person name="Rea M.C."/>
            <person name="O'Sullivan O."/>
            <person name="Ritari J."/>
            <person name="Douillard F.P."/>
            <person name="Paul Ross R."/>
            <person name="Yang R."/>
            <person name="Briner A.E."/>
            <person name="Felis G.E."/>
            <person name="de Vos W.M."/>
            <person name="Barrangou R."/>
            <person name="Klaenhammer T.R."/>
            <person name="Caufield P.W."/>
            <person name="Cui Y."/>
            <person name="Zhang H."/>
            <person name="O'Toole P.W."/>
        </authorList>
    </citation>
    <scope>NUCLEOTIDE SEQUENCE [LARGE SCALE GENOMIC DNA]</scope>
    <source>
        <strain evidence="10 11">DSM 18793</strain>
    </source>
</reference>
<feature type="binding site" evidence="7">
    <location>
        <position position="143"/>
    </location>
    <ligand>
        <name>carbamoyl phosphate</name>
        <dbReference type="ChEBI" id="CHEBI:58228"/>
    </ligand>
</feature>
<dbReference type="AlphaFoldDB" id="A0A0R1UKY6"/>
<proteinExistence type="inferred from homology"/>
<dbReference type="EC" id="2.1.3.2" evidence="7"/>
<evidence type="ECO:0000259" key="9">
    <source>
        <dbReference type="Pfam" id="PF02729"/>
    </source>
</evidence>
<dbReference type="SUPFAM" id="SSF53671">
    <property type="entry name" value="Aspartate/ornithine carbamoyltransferase"/>
    <property type="match status" value="1"/>
</dbReference>
<feature type="binding site" evidence="7">
    <location>
        <position position="85"/>
    </location>
    <ligand>
        <name>L-aspartate</name>
        <dbReference type="ChEBI" id="CHEBI:29991"/>
    </ligand>
</feature>
<evidence type="ECO:0000256" key="1">
    <source>
        <dbReference type="ARBA" id="ARBA00004852"/>
    </source>
</evidence>
<comment type="function">
    <text evidence="5 7">Catalyzes the condensation of carbamoyl phosphate and aspartate to form carbamoyl aspartate and inorganic phosphate, the committed step in the de novo pyrimidine nucleotide biosynthesis pathway.</text>
</comment>
<dbReference type="InterPro" id="IPR036901">
    <property type="entry name" value="Asp/Orn_carbamoylTrfase_sf"/>
</dbReference>
<evidence type="ECO:0000256" key="4">
    <source>
        <dbReference type="ARBA" id="ARBA00022975"/>
    </source>
</evidence>
<dbReference type="GO" id="GO:0005829">
    <property type="term" value="C:cytosol"/>
    <property type="evidence" value="ECO:0007669"/>
    <property type="project" value="TreeGrafter"/>
</dbReference>
<sequence>MSNDLLRLTQFVSVEQLDAHAVMQLIHRAQAFKAGSPAPELTQPVYCTNLFFENSTRTHTSFEMAERKLGLTVIPFDVQHSSVNKGETLYDTELTLAALGIDLSIIRHSQNDYYDELIHLQPHQTLQMGIINAGDGSGQHPSQSLLDMMTIYEQFGTFTGLKVLIVGDLTNSRVARSNMELLTKLGAQVYFAGPQTWYDEAEFSQYGQYVAIDEVIDQIDVLMLLRVQHERHQPGAQSSFDASQYHAQYGLNQARYDRLKEQAIVMHPGPINRGVEWADELVETPKSRYTIQMENGVYMRMAMLEAVMRGRQLGGLS</sequence>
<comment type="similarity">
    <text evidence="2 7">Belongs to the aspartate/ornithine carbamoyltransferase superfamily. ATCase family.</text>
</comment>
<dbReference type="GO" id="GO:0006520">
    <property type="term" value="P:amino acid metabolic process"/>
    <property type="evidence" value="ECO:0007669"/>
    <property type="project" value="InterPro"/>
</dbReference>
<dbReference type="NCBIfam" id="NF002032">
    <property type="entry name" value="PRK00856.1"/>
    <property type="match status" value="1"/>
</dbReference>
<feature type="binding site" evidence="7">
    <location>
        <position position="58"/>
    </location>
    <ligand>
        <name>carbamoyl phosphate</name>
        <dbReference type="ChEBI" id="CHEBI:58228"/>
    </ligand>
</feature>
<comment type="catalytic activity">
    <reaction evidence="6 7">
        <text>carbamoyl phosphate + L-aspartate = N-carbamoyl-L-aspartate + phosphate + H(+)</text>
        <dbReference type="Rhea" id="RHEA:20013"/>
        <dbReference type="ChEBI" id="CHEBI:15378"/>
        <dbReference type="ChEBI" id="CHEBI:29991"/>
        <dbReference type="ChEBI" id="CHEBI:32814"/>
        <dbReference type="ChEBI" id="CHEBI:43474"/>
        <dbReference type="ChEBI" id="CHEBI:58228"/>
        <dbReference type="EC" id="2.1.3.2"/>
    </reaction>
</comment>
<dbReference type="PATRIC" id="fig|1423742.4.peg.1515"/>
<dbReference type="InterPro" id="IPR006130">
    <property type="entry name" value="Asp/Orn_carbamoylTrfase"/>
</dbReference>
<evidence type="ECO:0000256" key="6">
    <source>
        <dbReference type="ARBA" id="ARBA00048859"/>
    </source>
</evidence>
<dbReference type="EMBL" id="AZGC01000039">
    <property type="protein sequence ID" value="KRL93990.1"/>
    <property type="molecule type" value="Genomic_DNA"/>
</dbReference>
<evidence type="ECO:0000259" key="8">
    <source>
        <dbReference type="Pfam" id="PF00185"/>
    </source>
</evidence>
<evidence type="ECO:0000313" key="10">
    <source>
        <dbReference type="EMBL" id="KRL93990.1"/>
    </source>
</evidence>
<feature type="binding site" evidence="7">
    <location>
        <position position="173"/>
    </location>
    <ligand>
        <name>L-aspartate</name>
        <dbReference type="ChEBI" id="CHEBI:29991"/>
    </ligand>
</feature>
<feature type="domain" description="Aspartate/ornithine carbamoyltransferase carbamoyl-P binding" evidence="9">
    <location>
        <begin position="10"/>
        <end position="153"/>
    </location>
</feature>
<dbReference type="Gene3D" id="3.40.50.1370">
    <property type="entry name" value="Aspartate/ornithine carbamoyltransferase"/>
    <property type="match status" value="2"/>
</dbReference>
<dbReference type="PRINTS" id="PR00100">
    <property type="entry name" value="AOTCASE"/>
</dbReference>
<dbReference type="GO" id="GO:0044205">
    <property type="term" value="P:'de novo' UMP biosynthetic process"/>
    <property type="evidence" value="ECO:0007669"/>
    <property type="project" value="UniProtKB-UniRule"/>
</dbReference>
<dbReference type="GO" id="GO:0016597">
    <property type="term" value="F:amino acid binding"/>
    <property type="evidence" value="ECO:0007669"/>
    <property type="project" value="InterPro"/>
</dbReference>
<protein>
    <recommendedName>
        <fullName evidence="7">Aspartate carbamoyltransferase</fullName>
        <ecNumber evidence="7">2.1.3.2</ecNumber>
    </recommendedName>
    <alternativeName>
        <fullName evidence="7">Aspartate transcarbamylase</fullName>
        <shortName evidence="7">ATCase</shortName>
    </alternativeName>
</protein>
<keyword evidence="11" id="KW-1185">Reference proteome</keyword>
<name>A0A0R1UKY6_9LACO</name>
<evidence type="ECO:0000313" key="11">
    <source>
        <dbReference type="Proteomes" id="UP000051084"/>
    </source>
</evidence>
<comment type="subunit">
    <text evidence="7">Heterododecamer (2C3:3R2) of six catalytic PyrB chains organized as two trimers (C3), and six regulatory PyrI chains organized as three dimers (R2).</text>
</comment>
<feature type="binding site" evidence="7">
    <location>
        <position position="270"/>
    </location>
    <ligand>
        <name>carbamoyl phosphate</name>
        <dbReference type="ChEBI" id="CHEBI:58228"/>
    </ligand>
</feature>
<dbReference type="GO" id="GO:0004070">
    <property type="term" value="F:aspartate carbamoyltransferase activity"/>
    <property type="evidence" value="ECO:0007669"/>
    <property type="project" value="UniProtKB-UniRule"/>
</dbReference>
<feature type="binding site" evidence="7">
    <location>
        <position position="269"/>
    </location>
    <ligand>
        <name>carbamoyl phosphate</name>
        <dbReference type="ChEBI" id="CHEBI:58228"/>
    </ligand>
</feature>
<dbReference type="InterPro" id="IPR006131">
    <property type="entry name" value="Asp_carbamoyltransf_Asp/Orn-bd"/>
</dbReference>
<dbReference type="InterPro" id="IPR002082">
    <property type="entry name" value="Asp_carbamoyltransf"/>
</dbReference>
<dbReference type="GO" id="GO:0006207">
    <property type="term" value="P:'de novo' pyrimidine nucleobase biosynthetic process"/>
    <property type="evidence" value="ECO:0007669"/>
    <property type="project" value="InterPro"/>
</dbReference>
<dbReference type="Proteomes" id="UP000051084">
    <property type="component" value="Unassembled WGS sequence"/>
</dbReference>
<dbReference type="RefSeq" id="WP_056995672.1">
    <property type="nucleotide sequence ID" value="NZ_AZGC01000039.1"/>
</dbReference>
<dbReference type="PANTHER" id="PTHR45753:SF6">
    <property type="entry name" value="ASPARTATE CARBAMOYLTRANSFERASE"/>
    <property type="match status" value="1"/>
</dbReference>
<accession>A0A0R1UKY6</accession>
<keyword evidence="3 7" id="KW-0808">Transferase</keyword>
<dbReference type="STRING" id="417373.GCA_001570685_00552"/>
<feature type="domain" description="Aspartate/ornithine carbamoyltransferase Asp/Orn-binding" evidence="8">
    <location>
        <begin position="160"/>
        <end position="306"/>
    </location>
</feature>
<dbReference type="PROSITE" id="PS00097">
    <property type="entry name" value="CARBAMOYLTRANSFERASE"/>
    <property type="match status" value="1"/>
</dbReference>
<evidence type="ECO:0000256" key="5">
    <source>
        <dbReference type="ARBA" id="ARBA00043884"/>
    </source>
</evidence>